<dbReference type="Proteomes" id="UP001549366">
    <property type="component" value="Unassembled WGS sequence"/>
</dbReference>
<accession>A0ABV2SDQ6</accession>
<evidence type="ECO:0000313" key="1">
    <source>
        <dbReference type="EMBL" id="MET4755249.1"/>
    </source>
</evidence>
<dbReference type="RefSeq" id="WP_354009691.1">
    <property type="nucleotide sequence ID" value="NZ_JBEWTA010000001.1"/>
</dbReference>
<sequence length="116" mass="13136">MINNSGWIATSAGCSAWQEELESGRGNIRQKLGSTDLREIENTAPSMVYRSEQQQSGLEIKIKMRQQPHKIIQSSSFYHLKFLANISRDSGYQTGVKQSLAQSKSSIFHSQNIRKF</sequence>
<reference evidence="1 2" key="1">
    <citation type="submission" date="2024-06" db="EMBL/GenBank/DDBJ databases">
        <title>Genomic Encyclopedia of Type Strains, Phase V (KMG-V): Genome sequencing to study the core and pangenomes of soil and plant-associated prokaryotes.</title>
        <authorList>
            <person name="Whitman W."/>
        </authorList>
    </citation>
    <scope>NUCLEOTIDE SEQUENCE [LARGE SCALE GENOMIC DNA]</scope>
    <source>
        <strain evidence="1 2">NE40</strain>
    </source>
</reference>
<proteinExistence type="predicted"/>
<protein>
    <submittedName>
        <fullName evidence="1">Uncharacterized protein</fullName>
    </submittedName>
</protein>
<dbReference type="EMBL" id="JBEWTB010000002">
    <property type="protein sequence ID" value="MET4755249.1"/>
    <property type="molecule type" value="Genomic_DNA"/>
</dbReference>
<organism evidence="1 2">
    <name type="scientific">Endozoicomonas lisbonensis</name>
    <dbReference type="NCBI Taxonomy" id="3120522"/>
    <lineage>
        <taxon>Bacteria</taxon>
        <taxon>Pseudomonadati</taxon>
        <taxon>Pseudomonadota</taxon>
        <taxon>Gammaproteobacteria</taxon>
        <taxon>Oceanospirillales</taxon>
        <taxon>Endozoicomonadaceae</taxon>
        <taxon>Endozoicomonas</taxon>
    </lineage>
</organism>
<keyword evidence="2" id="KW-1185">Reference proteome</keyword>
<comment type="caution">
    <text evidence="1">The sequence shown here is derived from an EMBL/GenBank/DDBJ whole genome shotgun (WGS) entry which is preliminary data.</text>
</comment>
<name>A0ABV2SDQ6_9GAMM</name>
<gene>
    <name evidence="1" type="ORF">V5J35_000441</name>
</gene>
<evidence type="ECO:0000313" key="2">
    <source>
        <dbReference type="Proteomes" id="UP001549366"/>
    </source>
</evidence>